<keyword evidence="3" id="KW-1185">Reference proteome</keyword>
<name>A0ABV8TXK7_9ACTN</name>
<feature type="transmembrane region" description="Helical" evidence="1">
    <location>
        <begin position="35"/>
        <end position="52"/>
    </location>
</feature>
<dbReference type="EMBL" id="JBHSDK010000012">
    <property type="protein sequence ID" value="MFC4335224.1"/>
    <property type="molecule type" value="Genomic_DNA"/>
</dbReference>
<keyword evidence="1" id="KW-0472">Membrane</keyword>
<keyword evidence="1" id="KW-1133">Transmembrane helix</keyword>
<protein>
    <recommendedName>
        <fullName evidence="4">DUF1294 domain-containing protein</fullName>
    </recommendedName>
</protein>
<feature type="transmembrane region" description="Helical" evidence="1">
    <location>
        <begin position="6"/>
        <end position="23"/>
    </location>
</feature>
<comment type="caution">
    <text evidence="2">The sequence shown here is derived from an EMBL/GenBank/DDBJ whole genome shotgun (WGS) entry which is preliminary data.</text>
</comment>
<reference evidence="3" key="1">
    <citation type="journal article" date="2019" name="Int. J. Syst. Evol. Microbiol.">
        <title>The Global Catalogue of Microorganisms (GCM) 10K type strain sequencing project: providing services to taxonomists for standard genome sequencing and annotation.</title>
        <authorList>
            <consortium name="The Broad Institute Genomics Platform"/>
            <consortium name="The Broad Institute Genome Sequencing Center for Infectious Disease"/>
            <person name="Wu L."/>
            <person name="Ma J."/>
        </authorList>
    </citation>
    <scope>NUCLEOTIDE SEQUENCE [LARGE SCALE GENOMIC DNA]</scope>
    <source>
        <strain evidence="3">IBRC-M 10908</strain>
    </source>
</reference>
<proteinExistence type="predicted"/>
<sequence>MDTPSMVFGMAVGFAAGTAIWTWRYANYRVAVRHFAAVLAFEAIVAIAYFGYKGGWQA</sequence>
<gene>
    <name evidence="2" type="ORF">ACFPET_08440</name>
</gene>
<evidence type="ECO:0000313" key="3">
    <source>
        <dbReference type="Proteomes" id="UP001595823"/>
    </source>
</evidence>
<evidence type="ECO:0008006" key="4">
    <source>
        <dbReference type="Google" id="ProtNLM"/>
    </source>
</evidence>
<evidence type="ECO:0000313" key="2">
    <source>
        <dbReference type="EMBL" id="MFC4335224.1"/>
    </source>
</evidence>
<dbReference type="Proteomes" id="UP001595823">
    <property type="component" value="Unassembled WGS sequence"/>
</dbReference>
<dbReference type="RefSeq" id="WP_380619711.1">
    <property type="nucleotide sequence ID" value="NZ_JBHSDK010000012.1"/>
</dbReference>
<accession>A0ABV8TXK7</accession>
<organism evidence="2 3">
    <name type="scientific">Salininema proteolyticum</name>
    <dbReference type="NCBI Taxonomy" id="1607685"/>
    <lineage>
        <taxon>Bacteria</taxon>
        <taxon>Bacillati</taxon>
        <taxon>Actinomycetota</taxon>
        <taxon>Actinomycetes</taxon>
        <taxon>Glycomycetales</taxon>
        <taxon>Glycomycetaceae</taxon>
        <taxon>Salininema</taxon>
    </lineage>
</organism>
<keyword evidence="1" id="KW-0812">Transmembrane</keyword>
<evidence type="ECO:0000256" key="1">
    <source>
        <dbReference type="SAM" id="Phobius"/>
    </source>
</evidence>